<reference evidence="1" key="1">
    <citation type="journal article" date="2014" name="Front. Microbiol.">
        <title>High frequency of phylogenetically diverse reductive dehalogenase-homologous genes in deep subseafloor sedimentary metagenomes.</title>
        <authorList>
            <person name="Kawai M."/>
            <person name="Futagami T."/>
            <person name="Toyoda A."/>
            <person name="Takaki Y."/>
            <person name="Nishi S."/>
            <person name="Hori S."/>
            <person name="Arai W."/>
            <person name="Tsubouchi T."/>
            <person name="Morono Y."/>
            <person name="Uchiyama I."/>
            <person name="Ito T."/>
            <person name="Fujiyama A."/>
            <person name="Inagaki F."/>
            <person name="Takami H."/>
        </authorList>
    </citation>
    <scope>NUCLEOTIDE SEQUENCE</scope>
    <source>
        <strain evidence="1">Expedition CK06-06</strain>
    </source>
</reference>
<proteinExistence type="predicted"/>
<name>X1QT71_9ZZZZ</name>
<accession>X1QT71</accession>
<gene>
    <name evidence="1" type="ORF">S06H3_61622</name>
</gene>
<sequence length="87" mass="9661">MKISNRDVEPSIAVSLAKKICHIDKPNGEMTDEEIAIVCNWFAGWAPDTRRVDGELVIGVKGTGIMLFLALSEFPLFYQKHGLSQVN</sequence>
<dbReference type="AlphaFoldDB" id="X1QT71"/>
<organism evidence="1">
    <name type="scientific">marine sediment metagenome</name>
    <dbReference type="NCBI Taxonomy" id="412755"/>
    <lineage>
        <taxon>unclassified sequences</taxon>
        <taxon>metagenomes</taxon>
        <taxon>ecological metagenomes</taxon>
    </lineage>
</organism>
<protein>
    <submittedName>
        <fullName evidence="1">Uncharacterized protein</fullName>
    </submittedName>
</protein>
<evidence type="ECO:0000313" key="1">
    <source>
        <dbReference type="EMBL" id="GAI54105.1"/>
    </source>
</evidence>
<comment type="caution">
    <text evidence="1">The sequence shown here is derived from an EMBL/GenBank/DDBJ whole genome shotgun (WGS) entry which is preliminary data.</text>
</comment>
<dbReference type="EMBL" id="BARV01040448">
    <property type="protein sequence ID" value="GAI54105.1"/>
    <property type="molecule type" value="Genomic_DNA"/>
</dbReference>